<evidence type="ECO:0000313" key="6">
    <source>
        <dbReference type="EMBL" id="NMR71719.1"/>
    </source>
</evidence>
<evidence type="ECO:0000313" key="7">
    <source>
        <dbReference type="Proteomes" id="UP000590068"/>
    </source>
</evidence>
<dbReference type="RefSeq" id="WP_133150197.1">
    <property type="nucleotide sequence ID" value="NZ_JABBXC010000049.1"/>
</dbReference>
<keyword evidence="4" id="KW-0804">Transcription</keyword>
<organism evidence="6 7">
    <name type="scientific">Vibrio breoganii</name>
    <dbReference type="NCBI Taxonomy" id="553239"/>
    <lineage>
        <taxon>Bacteria</taxon>
        <taxon>Pseudomonadati</taxon>
        <taxon>Pseudomonadota</taxon>
        <taxon>Gammaproteobacteria</taxon>
        <taxon>Vibrionales</taxon>
        <taxon>Vibrionaceae</taxon>
        <taxon>Vibrio</taxon>
    </lineage>
</organism>
<keyword evidence="7" id="KW-1185">Reference proteome</keyword>
<evidence type="ECO:0000259" key="5">
    <source>
        <dbReference type="PROSITE" id="PS50931"/>
    </source>
</evidence>
<dbReference type="Pfam" id="PF00126">
    <property type="entry name" value="HTH_1"/>
    <property type="match status" value="1"/>
</dbReference>
<comment type="caution">
    <text evidence="6">The sequence shown here is derived from an EMBL/GenBank/DDBJ whole genome shotgun (WGS) entry which is preliminary data.</text>
</comment>
<dbReference type="InterPro" id="IPR036388">
    <property type="entry name" value="WH-like_DNA-bd_sf"/>
</dbReference>
<dbReference type="InterPro" id="IPR005119">
    <property type="entry name" value="LysR_subst-bd"/>
</dbReference>
<evidence type="ECO:0000256" key="1">
    <source>
        <dbReference type="ARBA" id="ARBA00009437"/>
    </source>
</evidence>
<keyword evidence="2" id="KW-0805">Transcription regulation</keyword>
<dbReference type="PANTHER" id="PTHR30126">
    <property type="entry name" value="HTH-TYPE TRANSCRIPTIONAL REGULATOR"/>
    <property type="match status" value="1"/>
</dbReference>
<name>A0ABX1UE93_9VIBR</name>
<reference evidence="6 7" key="1">
    <citation type="submission" date="2020-04" db="EMBL/GenBank/DDBJ databases">
        <title>WGS-Seq of Vibrio isolated by the O'Toole Lab.</title>
        <authorList>
            <person name="Mckone K.P."/>
            <person name="Whitaker R."/>
            <person name="Sevigney J.L."/>
            <person name="Herring J.B."/>
            <person name="O'Toole G."/>
        </authorList>
    </citation>
    <scope>NUCLEOTIDE SEQUENCE [LARGE SCALE GENOMIC DNA]</scope>
    <source>
        <strain evidence="6 7">BS_02</strain>
    </source>
</reference>
<proteinExistence type="inferred from homology"/>
<dbReference type="PANTHER" id="PTHR30126:SF91">
    <property type="entry name" value="LYSR FAMILY TRANSCRIPTIONAL REGULATOR"/>
    <property type="match status" value="1"/>
</dbReference>
<dbReference type="SUPFAM" id="SSF46785">
    <property type="entry name" value="Winged helix' DNA-binding domain"/>
    <property type="match status" value="1"/>
</dbReference>
<dbReference type="Proteomes" id="UP000590068">
    <property type="component" value="Unassembled WGS sequence"/>
</dbReference>
<dbReference type="Gene3D" id="1.10.10.10">
    <property type="entry name" value="Winged helix-like DNA-binding domain superfamily/Winged helix DNA-binding domain"/>
    <property type="match status" value="1"/>
</dbReference>
<sequence>MELKMARSLEQLEAFVESVEAGGFKAASRKIGKHAVTISGLVANLEAELGFEVFTRKPRSLVLTEEGKELYSYAKSALHEFEYFNSKADSLLEGAPSRLTLAVDPSLSSAELIDIYQQLFLKFPTLDLKILSGDPLLIRNWVLTGQADVGFSMTTLSQPQELSVAHAFSFAMTMVANPSLNIGHTHVSQKALRRLPQISLNYFNELGLKEVHETSHRITHCTNMNDILEMVKGIPCWAAAPLFLVKQDIEQGLLTPFKLEGGQFADWHAEVLWRSEKDINDAMRLFIDSVLAFANR</sequence>
<protein>
    <submittedName>
        <fullName evidence="6">LysR family transcriptional regulator</fullName>
    </submittedName>
</protein>
<dbReference type="CDD" id="cd05466">
    <property type="entry name" value="PBP2_LTTR_substrate"/>
    <property type="match status" value="1"/>
</dbReference>
<dbReference type="InterPro" id="IPR036390">
    <property type="entry name" value="WH_DNA-bd_sf"/>
</dbReference>
<gene>
    <name evidence="6" type="ORF">HJ568_17475</name>
</gene>
<dbReference type="Pfam" id="PF03466">
    <property type="entry name" value="LysR_substrate"/>
    <property type="match status" value="1"/>
</dbReference>
<dbReference type="SUPFAM" id="SSF53850">
    <property type="entry name" value="Periplasmic binding protein-like II"/>
    <property type="match status" value="1"/>
</dbReference>
<evidence type="ECO:0000256" key="4">
    <source>
        <dbReference type="ARBA" id="ARBA00023163"/>
    </source>
</evidence>
<dbReference type="Gene3D" id="3.40.190.290">
    <property type="match status" value="1"/>
</dbReference>
<dbReference type="PROSITE" id="PS50931">
    <property type="entry name" value="HTH_LYSR"/>
    <property type="match status" value="1"/>
</dbReference>
<dbReference type="EMBL" id="JABCJR010000047">
    <property type="protein sequence ID" value="NMR71719.1"/>
    <property type="molecule type" value="Genomic_DNA"/>
</dbReference>
<evidence type="ECO:0000256" key="3">
    <source>
        <dbReference type="ARBA" id="ARBA00023125"/>
    </source>
</evidence>
<dbReference type="InterPro" id="IPR000847">
    <property type="entry name" value="LysR_HTH_N"/>
</dbReference>
<comment type="similarity">
    <text evidence="1">Belongs to the LysR transcriptional regulatory family.</text>
</comment>
<evidence type="ECO:0000256" key="2">
    <source>
        <dbReference type="ARBA" id="ARBA00023015"/>
    </source>
</evidence>
<accession>A0ABX1UE93</accession>
<keyword evidence="3" id="KW-0238">DNA-binding</keyword>
<feature type="domain" description="HTH lysR-type" evidence="5">
    <location>
        <begin position="7"/>
        <end position="64"/>
    </location>
</feature>